<accession>W3WV88</accession>
<proteinExistence type="inferred from homology"/>
<dbReference type="EMBL" id="KI912115">
    <property type="protein sequence ID" value="ETS77724.1"/>
    <property type="molecule type" value="Genomic_DNA"/>
</dbReference>
<keyword evidence="4 7" id="KW-0472">Membrane</keyword>
<dbReference type="HOGENOM" id="CLU_028200_9_0_1"/>
<gene>
    <name evidence="9" type="ORF">PFICI_09786</name>
</gene>
<dbReference type="Proteomes" id="UP000030651">
    <property type="component" value="Unassembled WGS sequence"/>
</dbReference>
<feature type="transmembrane region" description="Helical" evidence="7">
    <location>
        <begin position="12"/>
        <end position="31"/>
    </location>
</feature>
<feature type="transmembrane region" description="Helical" evidence="7">
    <location>
        <begin position="133"/>
        <end position="154"/>
    </location>
</feature>
<dbReference type="GeneID" id="19274799"/>
<dbReference type="PANTHER" id="PTHR33048:SF47">
    <property type="entry name" value="INTEGRAL MEMBRANE PROTEIN-RELATED"/>
    <property type="match status" value="1"/>
</dbReference>
<feature type="domain" description="Rhodopsin" evidence="8">
    <location>
        <begin position="5"/>
        <end position="204"/>
    </location>
</feature>
<dbReference type="InterPro" id="IPR049326">
    <property type="entry name" value="Rhodopsin_dom_fungi"/>
</dbReference>
<evidence type="ECO:0000256" key="3">
    <source>
        <dbReference type="ARBA" id="ARBA00022989"/>
    </source>
</evidence>
<evidence type="ECO:0000256" key="2">
    <source>
        <dbReference type="ARBA" id="ARBA00022692"/>
    </source>
</evidence>
<feature type="compositionally biased region" description="Basic and acidic residues" evidence="6">
    <location>
        <begin position="249"/>
        <end position="261"/>
    </location>
</feature>
<organism evidence="9 10">
    <name type="scientific">Pestalotiopsis fici (strain W106-1 / CGMCC3.15140)</name>
    <dbReference type="NCBI Taxonomy" id="1229662"/>
    <lineage>
        <taxon>Eukaryota</taxon>
        <taxon>Fungi</taxon>
        <taxon>Dikarya</taxon>
        <taxon>Ascomycota</taxon>
        <taxon>Pezizomycotina</taxon>
        <taxon>Sordariomycetes</taxon>
        <taxon>Xylariomycetidae</taxon>
        <taxon>Amphisphaeriales</taxon>
        <taxon>Sporocadaceae</taxon>
        <taxon>Pestalotiopsis</taxon>
    </lineage>
</organism>
<keyword evidence="3 7" id="KW-1133">Transmembrane helix</keyword>
<dbReference type="GO" id="GO:0016020">
    <property type="term" value="C:membrane"/>
    <property type="evidence" value="ECO:0007669"/>
    <property type="project" value="UniProtKB-SubCell"/>
</dbReference>
<evidence type="ECO:0000256" key="1">
    <source>
        <dbReference type="ARBA" id="ARBA00004141"/>
    </source>
</evidence>
<feature type="region of interest" description="Disordered" evidence="6">
    <location>
        <begin position="277"/>
        <end position="302"/>
    </location>
</feature>
<dbReference type="InParanoid" id="W3WV88"/>
<name>W3WV88_PESFW</name>
<keyword evidence="10" id="KW-1185">Reference proteome</keyword>
<evidence type="ECO:0000259" key="8">
    <source>
        <dbReference type="Pfam" id="PF20684"/>
    </source>
</evidence>
<feature type="transmembrane region" description="Helical" evidence="7">
    <location>
        <begin position="43"/>
        <end position="63"/>
    </location>
</feature>
<keyword evidence="2 7" id="KW-0812">Transmembrane</keyword>
<evidence type="ECO:0000313" key="9">
    <source>
        <dbReference type="EMBL" id="ETS77724.1"/>
    </source>
</evidence>
<evidence type="ECO:0000256" key="4">
    <source>
        <dbReference type="ARBA" id="ARBA00023136"/>
    </source>
</evidence>
<dbReference type="OrthoDB" id="61113at2759"/>
<dbReference type="KEGG" id="pfy:PFICI_09786"/>
<dbReference type="AlphaFoldDB" id="W3WV88"/>
<feature type="region of interest" description="Disordered" evidence="6">
    <location>
        <begin position="238"/>
        <end position="261"/>
    </location>
</feature>
<reference evidence="10" key="1">
    <citation type="journal article" date="2015" name="BMC Genomics">
        <title>Genomic and transcriptomic analysis of the endophytic fungus Pestalotiopsis fici reveals its lifestyle and high potential for synthesis of natural products.</title>
        <authorList>
            <person name="Wang X."/>
            <person name="Zhang X."/>
            <person name="Liu L."/>
            <person name="Xiang M."/>
            <person name="Wang W."/>
            <person name="Sun X."/>
            <person name="Che Y."/>
            <person name="Guo L."/>
            <person name="Liu G."/>
            <person name="Guo L."/>
            <person name="Wang C."/>
            <person name="Yin W.B."/>
            <person name="Stadler M."/>
            <person name="Zhang X."/>
            <person name="Liu X."/>
        </authorList>
    </citation>
    <scope>NUCLEOTIDE SEQUENCE [LARGE SCALE GENOMIC DNA]</scope>
    <source>
        <strain evidence="10">W106-1 / CGMCC3.15140</strain>
    </source>
</reference>
<evidence type="ECO:0000256" key="5">
    <source>
        <dbReference type="ARBA" id="ARBA00038359"/>
    </source>
</evidence>
<feature type="transmembrane region" description="Helical" evidence="7">
    <location>
        <begin position="102"/>
        <end position="121"/>
    </location>
</feature>
<comment type="subcellular location">
    <subcellularLocation>
        <location evidence="1">Membrane</location>
        <topology evidence="1">Multi-pass membrane protein</topology>
    </subcellularLocation>
</comment>
<evidence type="ECO:0000256" key="7">
    <source>
        <dbReference type="SAM" id="Phobius"/>
    </source>
</evidence>
<evidence type="ECO:0000256" key="6">
    <source>
        <dbReference type="SAM" id="MobiDB-lite"/>
    </source>
</evidence>
<sequence length="302" mass="33613">MASYLKLFYIGNGTYIMSTTLIKISLLLQYLRVFNDQKLRYACYVLLTVTSLWGIAFTILAWMPCIPVNDFWSVLVPDSEKNCFGYGSLTRGPFVETFTGHAGFNMGLDALILLLPMYLYFNTNGMAVNRVGLAGLLAGGCLLWMFRVVCISIWRLATLIAHQAATSPTFDPSWYSPISVVLSIAEVNVANICASVPVFWPVLTSSLDEIFVTKEIRVVSETRGDEFELRSRSNSTGTFEFHSSAHSSVHGDRSETDNSQDPDFKIVRCDLFKSASETEKGAAGVRTLIRSESQSRGMNQLR</sequence>
<dbReference type="Pfam" id="PF20684">
    <property type="entry name" value="Fung_rhodopsin"/>
    <property type="match status" value="1"/>
</dbReference>
<dbReference type="PANTHER" id="PTHR33048">
    <property type="entry name" value="PTH11-LIKE INTEGRAL MEMBRANE PROTEIN (AFU_ORTHOLOGUE AFUA_5G11245)"/>
    <property type="match status" value="1"/>
</dbReference>
<evidence type="ECO:0000313" key="10">
    <source>
        <dbReference type="Proteomes" id="UP000030651"/>
    </source>
</evidence>
<feature type="compositionally biased region" description="Polar residues" evidence="6">
    <location>
        <begin position="290"/>
        <end position="302"/>
    </location>
</feature>
<dbReference type="eggNOG" id="ENOG502SNIC">
    <property type="taxonomic scope" value="Eukaryota"/>
</dbReference>
<dbReference type="InterPro" id="IPR052337">
    <property type="entry name" value="SAT4-like"/>
</dbReference>
<comment type="similarity">
    <text evidence="5">Belongs to the SAT4 family.</text>
</comment>
<dbReference type="RefSeq" id="XP_007836558.1">
    <property type="nucleotide sequence ID" value="XM_007838367.1"/>
</dbReference>
<protein>
    <recommendedName>
        <fullName evidence="8">Rhodopsin domain-containing protein</fullName>
    </recommendedName>
</protein>